<feature type="domain" description="AB hydrolase-1" evidence="1">
    <location>
        <begin position="24"/>
        <end position="250"/>
    </location>
</feature>
<gene>
    <name evidence="2" type="primary">ydjP_1</name>
    <name evidence="2" type="ORF">HCY95_01046</name>
</gene>
<dbReference type="AlphaFoldDB" id="A0AAJ4GE96"/>
<dbReference type="SUPFAM" id="SSF53474">
    <property type="entry name" value="alpha/beta-Hydrolases"/>
    <property type="match status" value="1"/>
</dbReference>
<evidence type="ECO:0000313" key="3">
    <source>
        <dbReference type="Proteomes" id="UP000503169"/>
    </source>
</evidence>
<dbReference type="InterPro" id="IPR000073">
    <property type="entry name" value="AB_hydrolase_1"/>
</dbReference>
<evidence type="ECO:0000313" key="2">
    <source>
        <dbReference type="EMBL" id="QIX58610.1"/>
    </source>
</evidence>
<evidence type="ECO:0000259" key="1">
    <source>
        <dbReference type="Pfam" id="PF12697"/>
    </source>
</evidence>
<dbReference type="Proteomes" id="UP000503169">
    <property type="component" value="Chromosome"/>
</dbReference>
<dbReference type="PANTHER" id="PTHR43194:SF2">
    <property type="entry name" value="PEROXISOMAL MEMBRANE PROTEIN LPX1"/>
    <property type="match status" value="1"/>
</dbReference>
<dbReference type="GO" id="GO:0016787">
    <property type="term" value="F:hydrolase activity"/>
    <property type="evidence" value="ECO:0007669"/>
    <property type="project" value="UniProtKB-KW"/>
</dbReference>
<accession>A0AAJ4GE96</accession>
<name>A0AAJ4GE96_LIMFE</name>
<reference evidence="2 3" key="1">
    <citation type="submission" date="2020-04" db="EMBL/GenBank/DDBJ databases">
        <title>Novel strain L. Fermentum HFD1 producer antibacterial peptides.</title>
        <authorList>
            <person name="Ozhegov G.D."/>
            <person name="Pavlova A.S."/>
            <person name="Zhuravleva D.E."/>
            <person name="Gogoleva N.V."/>
            <person name="Shagimardanova E.I."/>
            <person name="Markelova M.I."/>
            <person name="Yarullina D.R."/>
            <person name="Kayumov A.R."/>
        </authorList>
    </citation>
    <scope>NUCLEOTIDE SEQUENCE [LARGE SCALE GENOMIC DNA]</scope>
    <source>
        <strain evidence="2 3">HFD1</strain>
    </source>
</reference>
<dbReference type="Pfam" id="PF12697">
    <property type="entry name" value="Abhydrolase_6"/>
    <property type="match status" value="1"/>
</dbReference>
<dbReference type="EC" id="3.-.-.-" evidence="2"/>
<organism evidence="2 3">
    <name type="scientific">Limosilactobacillus fermentum</name>
    <name type="common">Lactobacillus fermentum</name>
    <dbReference type="NCBI Taxonomy" id="1613"/>
    <lineage>
        <taxon>Bacteria</taxon>
        <taxon>Bacillati</taxon>
        <taxon>Bacillota</taxon>
        <taxon>Bacilli</taxon>
        <taxon>Lactobacillales</taxon>
        <taxon>Lactobacillaceae</taxon>
        <taxon>Limosilactobacillus</taxon>
    </lineage>
</organism>
<dbReference type="InterPro" id="IPR050228">
    <property type="entry name" value="Carboxylesterase_BioH"/>
</dbReference>
<dbReference type="InterPro" id="IPR029058">
    <property type="entry name" value="AB_hydrolase_fold"/>
</dbReference>
<proteinExistence type="predicted"/>
<dbReference type="Gene3D" id="3.40.50.1820">
    <property type="entry name" value="alpha/beta hydrolase"/>
    <property type="match status" value="1"/>
</dbReference>
<protein>
    <submittedName>
        <fullName evidence="2">AB hydrolase superfamily protein YdjP</fullName>
        <ecNumber evidence="2">3.-.-.-</ecNumber>
    </submittedName>
</protein>
<keyword evidence="2" id="KW-0378">Hydrolase</keyword>
<dbReference type="EMBL" id="CP050919">
    <property type="protein sequence ID" value="QIX58610.1"/>
    <property type="molecule type" value="Genomic_DNA"/>
</dbReference>
<dbReference type="PANTHER" id="PTHR43194">
    <property type="entry name" value="HYDROLASE ALPHA/BETA FOLD FAMILY"/>
    <property type="match status" value="1"/>
</dbReference>
<sequence length="261" mass="29582">MIMELRTDDGLRLNYQVVGYGQSLIFIHGFGGYQQVWTRQVEYFTSRGYQVVTYDQRNHGSSQFDPNLDSIHRLSRDLQELLALSTINYPILIGHSMGASVIYDFLTRYPNYPLAGVVAVDQSPRLINSPSWPYGFMKVTRANYQQGLLAPGVSETLHGIDQHVYDQLRVVKQQFPFDRAANRELVTDVARQDFRPTLATTKVPTLLVTANQSPFYQSAYATVAKDNPMVHHVSIDQSGHVVMAEQVAVFNQVVSQFLHQL</sequence>